<comment type="caution">
    <text evidence="2">The sequence shown here is derived from an EMBL/GenBank/DDBJ whole genome shotgun (WGS) entry which is preliminary data.</text>
</comment>
<dbReference type="EMBL" id="JBJUIK010000011">
    <property type="protein sequence ID" value="KAL3513306.1"/>
    <property type="molecule type" value="Genomic_DNA"/>
</dbReference>
<dbReference type="CDD" id="cd06222">
    <property type="entry name" value="RNase_H_like"/>
    <property type="match status" value="1"/>
</dbReference>
<evidence type="ECO:0000313" key="2">
    <source>
        <dbReference type="EMBL" id="KAL3513306.1"/>
    </source>
</evidence>
<dbReference type="InterPro" id="IPR002156">
    <property type="entry name" value="RNaseH_domain"/>
</dbReference>
<proteinExistence type="predicted"/>
<feature type="domain" description="RNase H type-1" evidence="1">
    <location>
        <begin position="124"/>
        <end position="243"/>
    </location>
</feature>
<dbReference type="Gene3D" id="3.30.420.10">
    <property type="entry name" value="Ribonuclease H-like superfamily/Ribonuclease H"/>
    <property type="match status" value="1"/>
</dbReference>
<dbReference type="PANTHER" id="PTHR47723">
    <property type="entry name" value="OS05G0353850 PROTEIN"/>
    <property type="match status" value="1"/>
</dbReference>
<keyword evidence="3" id="KW-1185">Reference proteome</keyword>
<accession>A0ABD2Z1C0</accession>
<sequence>MDTRFQVDSELPIIPVWIALDGFPYHLFQKATLFPKARLITNSLKVDSSIAMGTRPRTVHVCVELDLKNQDLSEYGLETMTKDADNLLFMKVSWNIVIIMSRHNIRVPCSVTWPPPTFNFCKLNMDGSSRGHLGAAKGGGIFRTSMGIPMACFAQSFGFASNIEVESLALLEGIHLYLDKHQSPIIVVTDCQILCDMILGKARVPWSLYAIVSHAKYHMSHSPVQIVHSFKKANTVEDALSRYASSSLELASLALQYGQTSRKMQVAEMQKRRAKILDLGHAVDSTANMLNEDSLLTLGH</sequence>
<dbReference type="PANTHER" id="PTHR47723:SF19">
    <property type="entry name" value="POLYNUCLEOTIDYL TRANSFERASE, RIBONUCLEASE H-LIKE SUPERFAMILY PROTEIN"/>
    <property type="match status" value="1"/>
</dbReference>
<evidence type="ECO:0000259" key="1">
    <source>
        <dbReference type="Pfam" id="PF13456"/>
    </source>
</evidence>
<dbReference type="InterPro" id="IPR053151">
    <property type="entry name" value="RNase_H-like"/>
</dbReference>
<protein>
    <recommendedName>
        <fullName evidence="1">RNase H type-1 domain-containing protein</fullName>
    </recommendedName>
</protein>
<dbReference type="AlphaFoldDB" id="A0ABD2Z1C0"/>
<dbReference type="Proteomes" id="UP001630127">
    <property type="component" value="Unassembled WGS sequence"/>
</dbReference>
<dbReference type="InterPro" id="IPR036397">
    <property type="entry name" value="RNaseH_sf"/>
</dbReference>
<dbReference type="InterPro" id="IPR044730">
    <property type="entry name" value="RNase_H-like_dom_plant"/>
</dbReference>
<name>A0ABD2Z1C0_9GENT</name>
<dbReference type="Pfam" id="PF13456">
    <property type="entry name" value="RVT_3"/>
    <property type="match status" value="1"/>
</dbReference>
<evidence type="ECO:0000313" key="3">
    <source>
        <dbReference type="Proteomes" id="UP001630127"/>
    </source>
</evidence>
<organism evidence="2 3">
    <name type="scientific">Cinchona calisaya</name>
    <dbReference type="NCBI Taxonomy" id="153742"/>
    <lineage>
        <taxon>Eukaryota</taxon>
        <taxon>Viridiplantae</taxon>
        <taxon>Streptophyta</taxon>
        <taxon>Embryophyta</taxon>
        <taxon>Tracheophyta</taxon>
        <taxon>Spermatophyta</taxon>
        <taxon>Magnoliopsida</taxon>
        <taxon>eudicotyledons</taxon>
        <taxon>Gunneridae</taxon>
        <taxon>Pentapetalae</taxon>
        <taxon>asterids</taxon>
        <taxon>lamiids</taxon>
        <taxon>Gentianales</taxon>
        <taxon>Rubiaceae</taxon>
        <taxon>Cinchonoideae</taxon>
        <taxon>Cinchoneae</taxon>
        <taxon>Cinchona</taxon>
    </lineage>
</organism>
<reference evidence="2 3" key="1">
    <citation type="submission" date="2024-11" db="EMBL/GenBank/DDBJ databases">
        <title>A near-complete genome assembly of Cinchona calisaya.</title>
        <authorList>
            <person name="Lian D.C."/>
            <person name="Zhao X.W."/>
            <person name="Wei L."/>
        </authorList>
    </citation>
    <scope>NUCLEOTIDE SEQUENCE [LARGE SCALE GENOMIC DNA]</scope>
    <source>
        <tissue evidence="2">Nenye</tissue>
    </source>
</reference>
<dbReference type="SUPFAM" id="SSF53098">
    <property type="entry name" value="Ribonuclease H-like"/>
    <property type="match status" value="1"/>
</dbReference>
<dbReference type="InterPro" id="IPR012337">
    <property type="entry name" value="RNaseH-like_sf"/>
</dbReference>
<gene>
    <name evidence="2" type="ORF">ACH5RR_026023</name>
</gene>